<feature type="domain" description="N-acetyltransferase" evidence="4">
    <location>
        <begin position="524"/>
        <end position="675"/>
    </location>
</feature>
<dbReference type="GO" id="GO:0016747">
    <property type="term" value="F:acyltransferase activity, transferring groups other than amino-acyl groups"/>
    <property type="evidence" value="ECO:0007669"/>
    <property type="project" value="InterPro"/>
</dbReference>
<dbReference type="InterPro" id="IPR050832">
    <property type="entry name" value="Bact_Acetyltransf"/>
</dbReference>
<dbReference type="InterPro" id="IPR003615">
    <property type="entry name" value="HNH_nuc"/>
</dbReference>
<dbReference type="Gene3D" id="3.40.630.30">
    <property type="match status" value="1"/>
</dbReference>
<reference evidence="5 6" key="1">
    <citation type="submission" date="2019-01" db="EMBL/GenBank/DDBJ databases">
        <title>Novel species of Nocardioides.</title>
        <authorList>
            <person name="Liu Q."/>
            <person name="Xin Y.-H."/>
        </authorList>
    </citation>
    <scope>NUCLEOTIDE SEQUENCE [LARGE SCALE GENOMIC DNA]</scope>
    <source>
        <strain evidence="5 6">HLT3-15</strain>
    </source>
</reference>
<keyword evidence="1 5" id="KW-0808">Transferase</keyword>
<dbReference type="AlphaFoldDB" id="A0A4Q2RM98"/>
<dbReference type="CDD" id="cd04301">
    <property type="entry name" value="NAT_SF"/>
    <property type="match status" value="1"/>
</dbReference>
<evidence type="ECO:0000256" key="1">
    <source>
        <dbReference type="ARBA" id="ARBA00022679"/>
    </source>
</evidence>
<dbReference type="Proteomes" id="UP000291838">
    <property type="component" value="Unassembled WGS sequence"/>
</dbReference>
<proteinExistence type="predicted"/>
<dbReference type="InterPro" id="IPR016181">
    <property type="entry name" value="Acyl_CoA_acyltransferase"/>
</dbReference>
<dbReference type="SMART" id="SM00507">
    <property type="entry name" value="HNHc"/>
    <property type="match status" value="1"/>
</dbReference>
<dbReference type="EMBL" id="SDWS01000011">
    <property type="protein sequence ID" value="RYB88705.1"/>
    <property type="molecule type" value="Genomic_DNA"/>
</dbReference>
<keyword evidence="2" id="KW-0012">Acyltransferase</keyword>
<evidence type="ECO:0000256" key="2">
    <source>
        <dbReference type="ARBA" id="ARBA00023315"/>
    </source>
</evidence>
<dbReference type="RefSeq" id="WP_129478952.1">
    <property type="nucleotide sequence ID" value="NZ_SDWS01000011.1"/>
</dbReference>
<comment type="caution">
    <text evidence="5">The sequence shown here is derived from an EMBL/GenBank/DDBJ whole genome shotgun (WGS) entry which is preliminary data.</text>
</comment>
<sequence length="675" mass="72931">MIDALAGPGTVEADALTASDLLASIRASRDLENAEAARQLDLAARWADLHPPESIHSAAAFTVPGTDHEEPLAGEGCPLVAEFCVAELGTVLGISSTSAKKLIGHALELRHRLPRLWTQVQSGHVPPWRARTVAETTIHSTPALTREAAGFVDAQVAAVAGRIGPAQLDRLVAETIKRFDLATADPASDPEDGYLSVDPRHATLHDEDVHFAGTMRFEAELDIADALDLNHAVAQKAAEQKALGSTEPLDVRRAKALGDLARTQTALDLHATGGRAAGDPPLDGRVAGEERAGVSRPDLPTAREVVLHAHFDATVVDEQTVFGPTGRMEERQRLILLDQLKSWCGDSRTKITVKPVIDLNAHLTAPGYDIPDRIREQIVLRDRTCVFPHCSRPARGCDVDHVIAYDHAAGAEGRRQPGPTTSANLACLCRFHHRLKTHTAWRYRVTGPGCFEWTSPTAATTDAIPPGPSRSTTTDRPTSRDPADDDPAPHPLIERSNQGVEVRPVWQPAPVTVLATLRTSGSMVTLRRAVVGDLRSIVELLVDDPLGLAREGGDGPDAMRPYVRAFEAVDADPAHLLVVAEDGGRVVATLQLSFIPGLARRGALRAQVEGVRVHPEVRNGGLGRALLLWARDEAERRGCAMIQLTSDKQRADAHRFYTRLGYVPSHEGFKLELPR</sequence>
<protein>
    <submittedName>
        <fullName evidence="5">GNAT family N-acetyltransferase</fullName>
    </submittedName>
</protein>
<evidence type="ECO:0000259" key="4">
    <source>
        <dbReference type="PROSITE" id="PS51186"/>
    </source>
</evidence>
<dbReference type="InterPro" id="IPR000182">
    <property type="entry name" value="GNAT_dom"/>
</dbReference>
<accession>A0A4Q2RM98</accession>
<name>A0A4Q2RM98_9ACTN</name>
<organism evidence="5 6">
    <name type="scientific">Nocardioides glacieisoli</name>
    <dbReference type="NCBI Taxonomy" id="1168730"/>
    <lineage>
        <taxon>Bacteria</taxon>
        <taxon>Bacillati</taxon>
        <taxon>Actinomycetota</taxon>
        <taxon>Actinomycetes</taxon>
        <taxon>Propionibacteriales</taxon>
        <taxon>Nocardioidaceae</taxon>
        <taxon>Nocardioides</taxon>
    </lineage>
</organism>
<evidence type="ECO:0000256" key="3">
    <source>
        <dbReference type="SAM" id="MobiDB-lite"/>
    </source>
</evidence>
<keyword evidence="6" id="KW-1185">Reference proteome</keyword>
<evidence type="ECO:0000313" key="6">
    <source>
        <dbReference type="Proteomes" id="UP000291838"/>
    </source>
</evidence>
<dbReference type="CDD" id="cd00085">
    <property type="entry name" value="HNHc"/>
    <property type="match status" value="1"/>
</dbReference>
<dbReference type="OrthoDB" id="3778721at2"/>
<dbReference type="PANTHER" id="PTHR43877">
    <property type="entry name" value="AMINOALKYLPHOSPHONATE N-ACETYLTRANSFERASE-RELATED-RELATED"/>
    <property type="match status" value="1"/>
</dbReference>
<dbReference type="PROSITE" id="PS51186">
    <property type="entry name" value="GNAT"/>
    <property type="match status" value="1"/>
</dbReference>
<dbReference type="SUPFAM" id="SSF55729">
    <property type="entry name" value="Acyl-CoA N-acyltransferases (Nat)"/>
    <property type="match status" value="1"/>
</dbReference>
<gene>
    <name evidence="5" type="ORF">EUA06_19630</name>
</gene>
<evidence type="ECO:0000313" key="5">
    <source>
        <dbReference type="EMBL" id="RYB88705.1"/>
    </source>
</evidence>
<dbReference type="Pfam" id="PF00583">
    <property type="entry name" value="Acetyltransf_1"/>
    <property type="match status" value="1"/>
</dbReference>
<feature type="region of interest" description="Disordered" evidence="3">
    <location>
        <begin position="457"/>
        <end position="501"/>
    </location>
</feature>